<dbReference type="Pfam" id="PF03602">
    <property type="entry name" value="Cons_hypoth95"/>
    <property type="match status" value="1"/>
</dbReference>
<evidence type="ECO:0000313" key="4">
    <source>
        <dbReference type="Proteomes" id="UP001232973"/>
    </source>
</evidence>
<comment type="caution">
    <text evidence="3">The sequence shown here is derived from an EMBL/GenBank/DDBJ whole genome shotgun (WGS) entry which is preliminary data.</text>
</comment>
<dbReference type="SUPFAM" id="SSF53335">
    <property type="entry name" value="S-adenosyl-L-methionine-dependent methyltransferases"/>
    <property type="match status" value="1"/>
</dbReference>
<evidence type="ECO:0000256" key="1">
    <source>
        <dbReference type="ARBA" id="ARBA00022603"/>
    </source>
</evidence>
<keyword evidence="2 3" id="KW-0808">Transferase</keyword>
<dbReference type="NCBIfam" id="TIGR00095">
    <property type="entry name" value="16S rRNA (guanine(966)-N(2))-methyltransferase RsmD"/>
    <property type="match status" value="1"/>
</dbReference>
<protein>
    <submittedName>
        <fullName evidence="3">16S rRNA (Guanine966-N2)-methyltransferase</fullName>
        <ecNumber evidence="3">2.1.1.171</ecNumber>
    </submittedName>
</protein>
<proteinExistence type="predicted"/>
<dbReference type="InterPro" id="IPR004398">
    <property type="entry name" value="RNA_MeTrfase_RsmD"/>
</dbReference>
<gene>
    <name evidence="3" type="ORF">J2S03_002724</name>
</gene>
<evidence type="ECO:0000313" key="3">
    <source>
        <dbReference type="EMBL" id="MDQ0190857.1"/>
    </source>
</evidence>
<dbReference type="RefSeq" id="WP_274456181.1">
    <property type="nucleotide sequence ID" value="NZ_CP067097.1"/>
</dbReference>
<dbReference type="EC" id="2.1.1.171" evidence="3"/>
<name>A0ABT9XKM9_9BACL</name>
<dbReference type="PIRSF" id="PIRSF004553">
    <property type="entry name" value="CHP00095"/>
    <property type="match status" value="1"/>
</dbReference>
<dbReference type="PANTHER" id="PTHR43542:SF1">
    <property type="entry name" value="METHYLTRANSFERASE"/>
    <property type="match status" value="1"/>
</dbReference>
<reference evidence="3 4" key="1">
    <citation type="submission" date="2023-07" db="EMBL/GenBank/DDBJ databases">
        <title>Genomic Encyclopedia of Type Strains, Phase IV (KMG-IV): sequencing the most valuable type-strain genomes for metagenomic binning, comparative biology and taxonomic classification.</title>
        <authorList>
            <person name="Goeker M."/>
        </authorList>
    </citation>
    <scope>NUCLEOTIDE SEQUENCE [LARGE SCALE GENOMIC DNA]</scope>
    <source>
        <strain evidence="3 4">DSM 4006</strain>
    </source>
</reference>
<dbReference type="GO" id="GO:0052913">
    <property type="term" value="F:16S rRNA (guanine(966)-N(2))-methyltransferase activity"/>
    <property type="evidence" value="ECO:0007669"/>
    <property type="project" value="UniProtKB-EC"/>
</dbReference>
<accession>A0ABT9XKM9</accession>
<dbReference type="Proteomes" id="UP001232973">
    <property type="component" value="Unassembled WGS sequence"/>
</dbReference>
<sequence>MGTSQCLRDDGGERGECVRVIAGEWKGLRLTAPAGKVARPTTDRVKESMFNLLGLDWPDGAVVDLFAGSGALGLEALSRGAQHAFFIDASHKSIRAVQDNVSRCRASARASIWQMDWRAGWNRVLAEQTVVDWVFVDPPYALDLWDDVLQTLGTHPGMLTHGVVCEHPSDRELLDTYACLVKWKSRTYGDIRVTIYRREADRPDGRAPSQ</sequence>
<dbReference type="EMBL" id="JAUSTP010000025">
    <property type="protein sequence ID" value="MDQ0190857.1"/>
    <property type="molecule type" value="Genomic_DNA"/>
</dbReference>
<dbReference type="PANTHER" id="PTHR43542">
    <property type="entry name" value="METHYLTRANSFERASE"/>
    <property type="match status" value="1"/>
</dbReference>
<dbReference type="InterPro" id="IPR029063">
    <property type="entry name" value="SAM-dependent_MTases_sf"/>
</dbReference>
<keyword evidence="1 3" id="KW-0489">Methyltransferase</keyword>
<dbReference type="Gene3D" id="3.40.50.150">
    <property type="entry name" value="Vaccinia Virus protein VP39"/>
    <property type="match status" value="1"/>
</dbReference>
<evidence type="ECO:0000256" key="2">
    <source>
        <dbReference type="ARBA" id="ARBA00022679"/>
    </source>
</evidence>
<keyword evidence="4" id="KW-1185">Reference proteome</keyword>
<organism evidence="3 4">
    <name type="scientific">Alicyclobacillus cycloheptanicus</name>
    <dbReference type="NCBI Taxonomy" id="1457"/>
    <lineage>
        <taxon>Bacteria</taxon>
        <taxon>Bacillati</taxon>
        <taxon>Bacillota</taxon>
        <taxon>Bacilli</taxon>
        <taxon>Bacillales</taxon>
        <taxon>Alicyclobacillaceae</taxon>
        <taxon>Alicyclobacillus</taxon>
    </lineage>
</organism>